<comment type="catalytic activity">
    <reaction evidence="8 9">
        <text>O-phospho-L-threonyl-[protein] + H2O = L-threonyl-[protein] + phosphate</text>
        <dbReference type="Rhea" id="RHEA:47004"/>
        <dbReference type="Rhea" id="RHEA-COMP:11060"/>
        <dbReference type="Rhea" id="RHEA-COMP:11605"/>
        <dbReference type="ChEBI" id="CHEBI:15377"/>
        <dbReference type="ChEBI" id="CHEBI:30013"/>
        <dbReference type="ChEBI" id="CHEBI:43474"/>
        <dbReference type="ChEBI" id="CHEBI:61977"/>
        <dbReference type="EC" id="3.1.3.16"/>
    </reaction>
</comment>
<dbReference type="InterPro" id="IPR006811">
    <property type="entry name" value="RNA_pol_II_suA"/>
</dbReference>
<dbReference type="EMBL" id="CALTRL010002772">
    <property type="protein sequence ID" value="CAH7676659.1"/>
    <property type="molecule type" value="Genomic_DNA"/>
</dbReference>
<gene>
    <name evidence="11" type="ORF">PPACK8108_LOCUS11822</name>
</gene>
<dbReference type="GO" id="GO:0005847">
    <property type="term" value="C:mRNA cleavage and polyadenylation specificity factor complex"/>
    <property type="evidence" value="ECO:0007669"/>
    <property type="project" value="UniProtKB-ARBA"/>
</dbReference>
<keyword evidence="12" id="KW-1185">Reference proteome</keyword>
<reference evidence="11" key="1">
    <citation type="submission" date="2022-06" db="EMBL/GenBank/DDBJ databases">
        <authorList>
            <consortium name="SYNGENTA / RWTH Aachen University"/>
        </authorList>
    </citation>
    <scope>NUCLEOTIDE SEQUENCE</scope>
</reference>
<comment type="catalytic activity">
    <reaction evidence="7 9">
        <text>O-phospho-L-seryl-[protein] + H2O = L-seryl-[protein] + phosphate</text>
        <dbReference type="Rhea" id="RHEA:20629"/>
        <dbReference type="Rhea" id="RHEA-COMP:9863"/>
        <dbReference type="Rhea" id="RHEA-COMP:11604"/>
        <dbReference type="ChEBI" id="CHEBI:15377"/>
        <dbReference type="ChEBI" id="CHEBI:29999"/>
        <dbReference type="ChEBI" id="CHEBI:43474"/>
        <dbReference type="ChEBI" id="CHEBI:83421"/>
        <dbReference type="EC" id="3.1.3.16"/>
    </reaction>
</comment>
<evidence type="ECO:0000256" key="6">
    <source>
        <dbReference type="ARBA" id="ARBA00023242"/>
    </source>
</evidence>
<comment type="function">
    <text evidence="9">Component of the cleavage and polyadenylation factor (CPF) complex, which plays a key role in polyadenylation-dependent pre-mRNA 3'-end formation and cooperates with cleavage factors including the CFIA complex and NAB4/CFIB. SSU72 is required for 3'-end formation of snoRNAs.</text>
</comment>
<sequence>MSSNDPRLRARLATATAATPTPTTTNLVTNRFSLNPSSPIQLSPSSSSQTSALIQPEPSQPNLIEPHNGTDNSINDREMKLIGRNWTFCIVCASNQNRSMEGHHVLARESFKVISAGTGSMVRLPGPAIDKPNVYPFGTPYDDMYHDLKIKDERLYTANGILPMLDRNRKLKKAPERWQDSAVGLADVIITCEERCFDAVCDDLFNRGGELNRPVHLINIEIKDNHEEALIAGRALLELCEMIERSKDLDGELDSILEHQMDKHPHQIIHTS</sequence>
<dbReference type="Gene3D" id="3.40.50.2300">
    <property type="match status" value="2"/>
</dbReference>
<dbReference type="PANTHER" id="PTHR20383">
    <property type="entry name" value="RNA POLYMERASE II SUBUNIT A C-TERMINAL DOMAIN PHOSPHATASE"/>
    <property type="match status" value="1"/>
</dbReference>
<keyword evidence="5 9" id="KW-0904">Protein phosphatase</keyword>
<comment type="caution">
    <text evidence="11">The sequence shown here is derived from an EMBL/GenBank/DDBJ whole genome shotgun (WGS) entry which is preliminary data.</text>
</comment>
<dbReference type="Pfam" id="PF04722">
    <property type="entry name" value="Ssu72"/>
    <property type="match status" value="1"/>
</dbReference>
<dbReference type="Proteomes" id="UP001153365">
    <property type="component" value="Unassembled WGS sequence"/>
</dbReference>
<feature type="region of interest" description="Disordered" evidence="10">
    <location>
        <begin position="13"/>
        <end position="72"/>
    </location>
</feature>
<dbReference type="AlphaFoldDB" id="A0AAV0B0T5"/>
<comment type="similarity">
    <text evidence="2 9">Belongs to the SSU72 phosphatase family.</text>
</comment>
<keyword evidence="4 9" id="KW-0378">Hydrolase</keyword>
<accession>A0AAV0B0T5</accession>
<dbReference type="EC" id="3.1.3.16" evidence="9"/>
<dbReference type="FunFam" id="3.40.50.2300:FF:000182">
    <property type="entry name" value="RNA polymerase II subunit A"/>
    <property type="match status" value="1"/>
</dbReference>
<keyword evidence="6 9" id="KW-0539">Nucleus</keyword>
<feature type="compositionally biased region" description="Low complexity" evidence="10">
    <location>
        <begin position="13"/>
        <end position="25"/>
    </location>
</feature>
<name>A0AAV0B0T5_PHAPC</name>
<evidence type="ECO:0000256" key="8">
    <source>
        <dbReference type="ARBA" id="ARBA00048336"/>
    </source>
</evidence>
<evidence type="ECO:0000256" key="7">
    <source>
        <dbReference type="ARBA" id="ARBA00047761"/>
    </source>
</evidence>
<feature type="compositionally biased region" description="Low complexity" evidence="10">
    <location>
        <begin position="33"/>
        <end position="56"/>
    </location>
</feature>
<comment type="subcellular location">
    <subcellularLocation>
        <location evidence="1 9">Nucleus</location>
    </subcellularLocation>
</comment>
<keyword evidence="3 9" id="KW-0507">mRNA processing</keyword>
<evidence type="ECO:0000256" key="2">
    <source>
        <dbReference type="ARBA" id="ARBA00008978"/>
    </source>
</evidence>
<protein>
    <recommendedName>
        <fullName evidence="9">RNA polymerase II subunit A C-terminal domain phosphatase SSU72</fullName>
        <shortName evidence="9">CTD phosphatase SSU72</shortName>
        <ecNumber evidence="9">3.1.3.16</ecNumber>
    </recommendedName>
</protein>
<evidence type="ECO:0000256" key="9">
    <source>
        <dbReference type="RuleBase" id="RU369031"/>
    </source>
</evidence>
<dbReference type="GO" id="GO:0008420">
    <property type="term" value="F:RNA polymerase II CTD heptapeptide repeat phosphatase activity"/>
    <property type="evidence" value="ECO:0007669"/>
    <property type="project" value="UniProtKB-ARBA"/>
</dbReference>
<comment type="function">
    <text evidence="9">Processively dephosphorylates Ser-5 of the heptad repeats YSPTSPS in the C-terminal domain of the largest RNA polymerase II subunit (RPB1).</text>
</comment>
<evidence type="ECO:0000313" key="11">
    <source>
        <dbReference type="EMBL" id="CAH7676659.1"/>
    </source>
</evidence>
<evidence type="ECO:0000256" key="10">
    <source>
        <dbReference type="SAM" id="MobiDB-lite"/>
    </source>
</evidence>
<evidence type="ECO:0000256" key="3">
    <source>
        <dbReference type="ARBA" id="ARBA00022664"/>
    </source>
</evidence>
<evidence type="ECO:0000256" key="5">
    <source>
        <dbReference type="ARBA" id="ARBA00022912"/>
    </source>
</evidence>
<proteinExistence type="inferred from homology"/>
<evidence type="ECO:0000256" key="4">
    <source>
        <dbReference type="ARBA" id="ARBA00022801"/>
    </source>
</evidence>
<dbReference type="GO" id="GO:0031124">
    <property type="term" value="P:mRNA 3'-end processing"/>
    <property type="evidence" value="ECO:0007669"/>
    <property type="project" value="UniProtKB-ARBA"/>
</dbReference>
<organism evidence="11 12">
    <name type="scientific">Phakopsora pachyrhizi</name>
    <name type="common">Asian soybean rust disease fungus</name>
    <dbReference type="NCBI Taxonomy" id="170000"/>
    <lineage>
        <taxon>Eukaryota</taxon>
        <taxon>Fungi</taxon>
        <taxon>Dikarya</taxon>
        <taxon>Basidiomycota</taxon>
        <taxon>Pucciniomycotina</taxon>
        <taxon>Pucciniomycetes</taxon>
        <taxon>Pucciniales</taxon>
        <taxon>Phakopsoraceae</taxon>
        <taxon>Phakopsora</taxon>
    </lineage>
</organism>
<dbReference type="FunFam" id="3.40.50.2300:FF:000039">
    <property type="entry name" value="RNA polymerase II subunit A C-terminal domain phosphatase"/>
    <property type="match status" value="1"/>
</dbReference>
<evidence type="ECO:0000313" key="12">
    <source>
        <dbReference type="Proteomes" id="UP001153365"/>
    </source>
</evidence>
<evidence type="ECO:0000256" key="1">
    <source>
        <dbReference type="ARBA" id="ARBA00004123"/>
    </source>
</evidence>
<comment type="subunit">
    <text evidence="9">Component of the cleavage and polyadenylation factor (CPF) complex.</text>
</comment>